<organism evidence="1 2">
    <name type="scientific">Comamonas suwonensis</name>
    <dbReference type="NCBI Taxonomy" id="2606214"/>
    <lineage>
        <taxon>Bacteria</taxon>
        <taxon>Pseudomonadati</taxon>
        <taxon>Pseudomonadota</taxon>
        <taxon>Betaproteobacteria</taxon>
        <taxon>Burkholderiales</taxon>
        <taxon>Comamonadaceae</taxon>
        <taxon>Comamonas</taxon>
    </lineage>
</organism>
<gene>
    <name evidence="1" type="ORF">HF327_014995</name>
</gene>
<proteinExistence type="predicted"/>
<protein>
    <submittedName>
        <fullName evidence="1">Uncharacterized protein</fullName>
    </submittedName>
</protein>
<reference evidence="1" key="1">
    <citation type="submission" date="2020-12" db="EMBL/GenBank/DDBJ databases">
        <title>Comamonas sp. nov., isolated from stream water.</title>
        <authorList>
            <person name="Park K.-H."/>
        </authorList>
    </citation>
    <scope>NUCLEOTIDE SEQUENCE</scope>
    <source>
        <strain evidence="1">EJ-4</strain>
    </source>
</reference>
<dbReference type="InterPro" id="IPR006311">
    <property type="entry name" value="TAT_signal"/>
</dbReference>
<comment type="caution">
    <text evidence="1">The sequence shown here is derived from an EMBL/GenBank/DDBJ whole genome shotgun (WGS) entry which is preliminary data.</text>
</comment>
<dbReference type="AlphaFoldDB" id="A0A843BFB3"/>
<dbReference type="EMBL" id="JABBCQ020000013">
    <property type="protein sequence ID" value="MBI1625808.1"/>
    <property type="molecule type" value="Genomic_DNA"/>
</dbReference>
<evidence type="ECO:0000313" key="2">
    <source>
        <dbReference type="Proteomes" id="UP000530032"/>
    </source>
</evidence>
<accession>A0A843BFB3</accession>
<keyword evidence="2" id="KW-1185">Reference proteome</keyword>
<dbReference type="PROSITE" id="PS51318">
    <property type="entry name" value="TAT"/>
    <property type="match status" value="1"/>
</dbReference>
<dbReference type="Proteomes" id="UP000530032">
    <property type="component" value="Unassembled WGS sequence"/>
</dbReference>
<dbReference type="RefSeq" id="WP_198460938.1">
    <property type="nucleotide sequence ID" value="NZ_JABBCQ020000013.1"/>
</dbReference>
<evidence type="ECO:0000313" key="1">
    <source>
        <dbReference type="EMBL" id="MBI1625808.1"/>
    </source>
</evidence>
<sequence>MLSVQPQLPACFCQSLDEPASGLLRRQLLGAGLLGGIGAIAGSAAACSPEAVAQVASLAAPRAVCMECLARRAQQRSPFVNKERP</sequence>
<name>A0A843BFB3_9BURK</name>